<dbReference type="PROSITE" id="PS50022">
    <property type="entry name" value="FA58C_3"/>
    <property type="match status" value="1"/>
</dbReference>
<keyword evidence="8" id="KW-0472">Membrane</keyword>
<keyword evidence="2" id="KW-1003">Cell membrane</keyword>
<dbReference type="FunFam" id="2.60.120.260:FF:000007">
    <property type="entry name" value="Discoidin domain receptor tyrosine kinase 1"/>
    <property type="match status" value="1"/>
</dbReference>
<dbReference type="PANTHER" id="PTHR24543">
    <property type="entry name" value="MULTICOPPER OXIDASE-RELATED"/>
    <property type="match status" value="1"/>
</dbReference>
<dbReference type="GO" id="GO:0005886">
    <property type="term" value="C:plasma membrane"/>
    <property type="evidence" value="ECO:0007669"/>
    <property type="project" value="UniProtKB-SubCell"/>
</dbReference>
<dbReference type="AlphaFoldDB" id="A0A915KRS5"/>
<evidence type="ECO:0000256" key="2">
    <source>
        <dbReference type="ARBA" id="ARBA00022475"/>
    </source>
</evidence>
<dbReference type="Gene3D" id="2.60.120.260">
    <property type="entry name" value="Galactose-binding domain-like"/>
    <property type="match status" value="1"/>
</dbReference>
<evidence type="ECO:0000256" key="3">
    <source>
        <dbReference type="ARBA" id="ARBA00022692"/>
    </source>
</evidence>
<evidence type="ECO:0000313" key="14">
    <source>
        <dbReference type="Proteomes" id="UP000887565"/>
    </source>
</evidence>
<dbReference type="InterPro" id="IPR008979">
    <property type="entry name" value="Galactose-bd-like_sf"/>
</dbReference>
<evidence type="ECO:0000256" key="5">
    <source>
        <dbReference type="ARBA" id="ARBA00022741"/>
    </source>
</evidence>
<dbReference type="CDD" id="cd00057">
    <property type="entry name" value="FA58C"/>
    <property type="match status" value="1"/>
</dbReference>
<name>A0A915KRS5_ROMCU</name>
<evidence type="ECO:0000256" key="11">
    <source>
        <dbReference type="ARBA" id="ARBA00023180"/>
    </source>
</evidence>
<evidence type="ECO:0000256" key="6">
    <source>
        <dbReference type="ARBA" id="ARBA00022840"/>
    </source>
</evidence>
<dbReference type="GO" id="GO:0005524">
    <property type="term" value="F:ATP binding"/>
    <property type="evidence" value="ECO:0007669"/>
    <property type="project" value="UniProtKB-KW"/>
</dbReference>
<evidence type="ECO:0000256" key="10">
    <source>
        <dbReference type="ARBA" id="ARBA00023170"/>
    </source>
</evidence>
<keyword evidence="7" id="KW-1133">Transmembrane helix</keyword>
<dbReference type="PROSITE" id="PS01285">
    <property type="entry name" value="FA58C_1"/>
    <property type="match status" value="1"/>
</dbReference>
<dbReference type="GO" id="GO:0048680">
    <property type="term" value="P:positive regulation of axon regeneration"/>
    <property type="evidence" value="ECO:0007669"/>
    <property type="project" value="UniProtKB-ARBA"/>
</dbReference>
<evidence type="ECO:0000256" key="7">
    <source>
        <dbReference type="ARBA" id="ARBA00022989"/>
    </source>
</evidence>
<evidence type="ECO:0000313" key="15">
    <source>
        <dbReference type="WBParaSite" id="nRc.2.0.1.t41463-RA"/>
    </source>
</evidence>
<comment type="subcellular location">
    <subcellularLocation>
        <location evidence="1">Cell membrane</location>
        <topology evidence="1">Single-pass type I membrane protein</topology>
    </subcellularLocation>
</comment>
<evidence type="ECO:0000256" key="1">
    <source>
        <dbReference type="ARBA" id="ARBA00004251"/>
    </source>
</evidence>
<dbReference type="PANTHER" id="PTHR24543:SF291">
    <property type="entry name" value="SMOKE ALARM, ISOFORM D"/>
    <property type="match status" value="1"/>
</dbReference>
<protein>
    <submittedName>
        <fullName evidence="15">F5/8 type C domain-containing protein</fullName>
    </submittedName>
</protein>
<evidence type="ECO:0000256" key="4">
    <source>
        <dbReference type="ARBA" id="ARBA00022729"/>
    </source>
</evidence>
<keyword evidence="5" id="KW-0547">Nucleotide-binding</keyword>
<keyword evidence="11" id="KW-0325">Glycoprotein</keyword>
<dbReference type="SMART" id="SM00231">
    <property type="entry name" value="FA58C"/>
    <property type="match status" value="1"/>
</dbReference>
<keyword evidence="9" id="KW-1015">Disulfide bond</keyword>
<evidence type="ECO:0000256" key="9">
    <source>
        <dbReference type="ARBA" id="ARBA00023157"/>
    </source>
</evidence>
<proteinExistence type="inferred from homology"/>
<keyword evidence="6" id="KW-0067">ATP-binding</keyword>
<keyword evidence="10" id="KW-0675">Receptor</keyword>
<dbReference type="Pfam" id="PF00754">
    <property type="entry name" value="F5_F8_type_C"/>
    <property type="match status" value="1"/>
</dbReference>
<keyword evidence="3" id="KW-0812">Transmembrane</keyword>
<dbReference type="GO" id="GO:0008045">
    <property type="term" value="P:motor neuron axon guidance"/>
    <property type="evidence" value="ECO:0007669"/>
    <property type="project" value="UniProtKB-ARBA"/>
</dbReference>
<accession>A0A915KRS5</accession>
<evidence type="ECO:0000256" key="12">
    <source>
        <dbReference type="ARBA" id="ARBA00061639"/>
    </source>
</evidence>
<dbReference type="Proteomes" id="UP000887565">
    <property type="component" value="Unplaced"/>
</dbReference>
<dbReference type="PROSITE" id="PS01286">
    <property type="entry name" value="FA58C_2"/>
    <property type="match status" value="1"/>
</dbReference>
<feature type="domain" description="F5/8 type C" evidence="13">
    <location>
        <begin position="127"/>
        <end position="283"/>
    </location>
</feature>
<dbReference type="WBParaSite" id="nRc.2.0.1.t41463-RA">
    <property type="protein sequence ID" value="nRc.2.0.1.t41463-RA"/>
    <property type="gene ID" value="nRc.2.0.1.g41463"/>
</dbReference>
<sequence>MTSGQFRLFKSNVVLISFSLSLISRRICAVFLFEMRKNVETLECRIFRKERSVSGNRFVLTELIARANRLILCNSRELFSSTFYTHFILIGGFRMRRRNPDDIWVYCWIVLAASFFEDVRCMIPNKCDQALGMESRSIRDEQLSASSSFSIDSVGPRSSRLKTDIVGGAWCPQNHVDKISREYLQIDLPSVHVLTAVATQGRYGQGLGQEFATHFFVEYFRPGNNDWIRYKNRTGIQIFEGNSDTNTVIERKLNPSIIASKIRIFPYSSYARTICMRAEIFGCKYREPGSNVHGLKG</sequence>
<reference evidence="15" key="1">
    <citation type="submission" date="2022-11" db="UniProtKB">
        <authorList>
            <consortium name="WormBaseParasite"/>
        </authorList>
    </citation>
    <scope>IDENTIFICATION</scope>
</reference>
<evidence type="ECO:0000256" key="8">
    <source>
        <dbReference type="ARBA" id="ARBA00023136"/>
    </source>
</evidence>
<keyword evidence="14" id="KW-1185">Reference proteome</keyword>
<organism evidence="14 15">
    <name type="scientific">Romanomermis culicivorax</name>
    <name type="common">Nematode worm</name>
    <dbReference type="NCBI Taxonomy" id="13658"/>
    <lineage>
        <taxon>Eukaryota</taxon>
        <taxon>Metazoa</taxon>
        <taxon>Ecdysozoa</taxon>
        <taxon>Nematoda</taxon>
        <taxon>Enoplea</taxon>
        <taxon>Dorylaimia</taxon>
        <taxon>Mermithida</taxon>
        <taxon>Mermithoidea</taxon>
        <taxon>Mermithidae</taxon>
        <taxon>Romanomermis</taxon>
    </lineage>
</organism>
<keyword evidence="4" id="KW-0732">Signal</keyword>
<comment type="similarity">
    <text evidence="12">Belongs to the protein kinase superfamily. Tyr protein kinase family. Insulin receptor subfamily.</text>
</comment>
<dbReference type="InterPro" id="IPR000421">
    <property type="entry name" value="FA58C"/>
</dbReference>
<evidence type="ECO:0000259" key="13">
    <source>
        <dbReference type="PROSITE" id="PS50022"/>
    </source>
</evidence>
<dbReference type="SUPFAM" id="SSF49785">
    <property type="entry name" value="Galactose-binding domain-like"/>
    <property type="match status" value="1"/>
</dbReference>